<reference evidence="2" key="1">
    <citation type="submission" date="2020-06" db="EMBL/GenBank/DDBJ databases">
        <authorList>
            <person name="Li T."/>
            <person name="Hu X."/>
            <person name="Zhang T."/>
            <person name="Song X."/>
            <person name="Zhang H."/>
            <person name="Dai N."/>
            <person name="Sheng W."/>
            <person name="Hou X."/>
            <person name="Wei L."/>
        </authorList>
    </citation>
    <scope>NUCLEOTIDE SEQUENCE</scope>
    <source>
        <strain evidence="2">KEN1</strain>
        <tissue evidence="2">Leaf</tissue>
    </source>
</reference>
<organism evidence="2">
    <name type="scientific">Sesamum latifolium</name>
    <dbReference type="NCBI Taxonomy" id="2727402"/>
    <lineage>
        <taxon>Eukaryota</taxon>
        <taxon>Viridiplantae</taxon>
        <taxon>Streptophyta</taxon>
        <taxon>Embryophyta</taxon>
        <taxon>Tracheophyta</taxon>
        <taxon>Spermatophyta</taxon>
        <taxon>Magnoliopsida</taxon>
        <taxon>eudicotyledons</taxon>
        <taxon>Gunneridae</taxon>
        <taxon>Pentapetalae</taxon>
        <taxon>asterids</taxon>
        <taxon>lamiids</taxon>
        <taxon>Lamiales</taxon>
        <taxon>Pedaliaceae</taxon>
        <taxon>Sesamum</taxon>
    </lineage>
</organism>
<gene>
    <name evidence="2" type="ORF">Slati_1154500</name>
</gene>
<sequence length="152" mass="17311">MFPSPHMARPQEKPTCPTVSDEEAGGAGGCGCFRRFCFGWDDVESRSHLLQERQEGVPHKEAWIVVRLKKLRELSEVLAGPKWKNLIRRIGKICKLRKHSKSTTLQFQYSPESYALNFAGNDEEEDEIILHSFSVRFAPGFAVSDQHKRPAL</sequence>
<dbReference type="EMBL" id="JACGWN010000004">
    <property type="protein sequence ID" value="KAL0451764.1"/>
    <property type="molecule type" value="Genomic_DNA"/>
</dbReference>
<feature type="region of interest" description="Disordered" evidence="1">
    <location>
        <begin position="1"/>
        <end position="20"/>
    </location>
</feature>
<dbReference type="PANTHER" id="PTHR47076">
    <property type="entry name" value="NHL DOMAIN PROTEIN"/>
    <property type="match status" value="1"/>
</dbReference>
<proteinExistence type="predicted"/>
<reference evidence="2" key="2">
    <citation type="journal article" date="2024" name="Plant">
        <title>Genomic evolution and insights into agronomic trait innovations of Sesamum species.</title>
        <authorList>
            <person name="Miao H."/>
            <person name="Wang L."/>
            <person name="Qu L."/>
            <person name="Liu H."/>
            <person name="Sun Y."/>
            <person name="Le M."/>
            <person name="Wang Q."/>
            <person name="Wei S."/>
            <person name="Zheng Y."/>
            <person name="Lin W."/>
            <person name="Duan Y."/>
            <person name="Cao H."/>
            <person name="Xiong S."/>
            <person name="Wang X."/>
            <person name="Wei L."/>
            <person name="Li C."/>
            <person name="Ma Q."/>
            <person name="Ju M."/>
            <person name="Zhao R."/>
            <person name="Li G."/>
            <person name="Mu C."/>
            <person name="Tian Q."/>
            <person name="Mei H."/>
            <person name="Zhang T."/>
            <person name="Gao T."/>
            <person name="Zhang H."/>
        </authorList>
    </citation>
    <scope>NUCLEOTIDE SEQUENCE</scope>
    <source>
        <strain evidence="2">KEN1</strain>
    </source>
</reference>
<evidence type="ECO:0000256" key="1">
    <source>
        <dbReference type="SAM" id="MobiDB-lite"/>
    </source>
</evidence>
<protein>
    <submittedName>
        <fullName evidence="2">Uncharacterized protein</fullName>
    </submittedName>
</protein>
<comment type="caution">
    <text evidence="2">The sequence shown here is derived from an EMBL/GenBank/DDBJ whole genome shotgun (WGS) entry which is preliminary data.</text>
</comment>
<evidence type="ECO:0000313" key="2">
    <source>
        <dbReference type="EMBL" id="KAL0451764.1"/>
    </source>
</evidence>
<name>A0AAW2XD86_9LAMI</name>
<dbReference type="PANTHER" id="PTHR47076:SF1">
    <property type="entry name" value="NHL DOMAIN PROTEIN"/>
    <property type="match status" value="1"/>
</dbReference>
<dbReference type="AlphaFoldDB" id="A0AAW2XD86"/>
<accession>A0AAW2XD86</accession>